<dbReference type="InterPro" id="IPR020549">
    <property type="entry name" value="YbeY_CS"/>
</dbReference>
<keyword evidence="15" id="KW-1185">Reference proteome</keyword>
<dbReference type="Gene3D" id="3.40.390.30">
    <property type="entry name" value="Metalloproteases ('zincins'), catalytic domain"/>
    <property type="match status" value="1"/>
</dbReference>
<reference evidence="15 16" key="1">
    <citation type="journal article" date="2015" name="Microbiology (Mosc.)">
        <title>Genomics of the Weissella cibaria species with an examination of its metabolic traits.</title>
        <authorList>
            <person name="Lynch K.M."/>
            <person name="Lucid A."/>
            <person name="Arendt E.K."/>
            <person name="Sleator R.D."/>
            <person name="Lucey B."/>
            <person name="Coffey A."/>
        </authorList>
    </citation>
    <scope>NUCLEOTIDE SEQUENCE [LARGE SCALE GENOMIC DNA]</scope>
    <source>
        <strain evidence="12 16">AB3b</strain>
        <strain evidence="11 15">MG1</strain>
    </source>
</reference>
<keyword evidence="3 9" id="KW-0698">rRNA processing</keyword>
<gene>
    <name evidence="9 12" type="primary">ybeY</name>
    <name evidence="12" type="ORF">ab3b_01151</name>
    <name evidence="10" type="ORF">B6254_1612</name>
    <name evidence="13" type="ORF">B9D04_07360</name>
    <name evidence="14" type="ORF">FO435_07495</name>
    <name evidence="11" type="ORF">QX99_01389</name>
</gene>
<dbReference type="EMBL" id="NDXJ01000009">
    <property type="protein sequence ID" value="OSP89370.1"/>
    <property type="molecule type" value="Genomic_DNA"/>
</dbReference>
<dbReference type="GO" id="GO:0004521">
    <property type="term" value="F:RNA endonuclease activity"/>
    <property type="evidence" value="ECO:0007669"/>
    <property type="project" value="UniProtKB-UniRule"/>
</dbReference>
<reference evidence="13 17" key="2">
    <citation type="submission" date="2017-04" db="EMBL/GenBank/DDBJ databases">
        <title>The genome sequence of Weissella cibaria isolated from wild Drosophila.</title>
        <authorList>
            <person name="Ricks N.J."/>
            <person name="Carroll C."/>
            <person name="Walters A."/>
            <person name="Newell P.D."/>
            <person name="Chaston J.M."/>
        </authorList>
    </citation>
    <scope>NUCLEOTIDE SEQUENCE [LARGE SCALE GENOMIC DNA]</scope>
    <source>
        <strain evidence="13 17">DmW_103</strain>
    </source>
</reference>
<protein>
    <recommendedName>
        <fullName evidence="9">Endoribonuclease YbeY</fullName>
        <ecNumber evidence="9">3.1.-.-</ecNumber>
    </recommendedName>
</protein>
<evidence type="ECO:0000313" key="17">
    <source>
        <dbReference type="Proteomes" id="UP000193588"/>
    </source>
</evidence>
<evidence type="ECO:0000313" key="18">
    <source>
        <dbReference type="Proteomes" id="UP000244870"/>
    </source>
</evidence>
<dbReference type="STRING" id="137591.AO080_06540"/>
<dbReference type="InterPro" id="IPR023091">
    <property type="entry name" value="MetalPrtase_cat_dom_sf_prd"/>
</dbReference>
<comment type="subcellular location">
    <subcellularLocation>
        <location evidence="9">Cytoplasm</location>
    </subcellularLocation>
</comment>
<evidence type="ECO:0000313" key="13">
    <source>
        <dbReference type="EMBL" id="OSP89370.1"/>
    </source>
</evidence>
<keyword evidence="2 9" id="KW-0690">Ribosome biogenesis</keyword>
<dbReference type="EMBL" id="VNHC01000002">
    <property type="protein sequence ID" value="TVV27733.1"/>
    <property type="molecule type" value="Genomic_DNA"/>
</dbReference>
<dbReference type="PROSITE" id="PS01306">
    <property type="entry name" value="UPF0054"/>
    <property type="match status" value="1"/>
</dbReference>
<evidence type="ECO:0000313" key="11">
    <source>
        <dbReference type="EMBL" id="KIU20342.1"/>
    </source>
</evidence>
<dbReference type="AlphaFoldDB" id="A0A0D1LNJ5"/>
<evidence type="ECO:0000313" key="15">
    <source>
        <dbReference type="Proteomes" id="UP000032287"/>
    </source>
</evidence>
<evidence type="ECO:0000256" key="8">
    <source>
        <dbReference type="ARBA" id="ARBA00022833"/>
    </source>
</evidence>
<dbReference type="GO" id="GO:0006364">
    <property type="term" value="P:rRNA processing"/>
    <property type="evidence" value="ECO:0007669"/>
    <property type="project" value="UniProtKB-UniRule"/>
</dbReference>
<reference evidence="10 18" key="3">
    <citation type="submission" date="2017-04" db="EMBL/GenBank/DDBJ databases">
        <title>Weissella cibaria strain m2 complete genome.</title>
        <authorList>
            <person name="Pan Q."/>
            <person name="Tan M."/>
            <person name="Yao F."/>
            <person name="Su S."/>
        </authorList>
    </citation>
    <scope>NUCLEOTIDE SEQUENCE [LARGE SCALE GENOMIC DNA]</scope>
    <source>
        <strain evidence="10 18">M2</strain>
    </source>
</reference>
<dbReference type="EMBL" id="JWHU01000023">
    <property type="protein sequence ID" value="KIU20342.1"/>
    <property type="molecule type" value="Genomic_DNA"/>
</dbReference>
<dbReference type="RefSeq" id="WP_010372976.1">
    <property type="nucleotide sequence ID" value="NZ_BJEF01000004.1"/>
</dbReference>
<evidence type="ECO:0000256" key="1">
    <source>
        <dbReference type="ARBA" id="ARBA00010875"/>
    </source>
</evidence>
<evidence type="ECO:0000313" key="19">
    <source>
        <dbReference type="Proteomes" id="UP000320012"/>
    </source>
</evidence>
<dbReference type="InterPro" id="IPR002036">
    <property type="entry name" value="YbeY"/>
</dbReference>
<evidence type="ECO:0000256" key="2">
    <source>
        <dbReference type="ARBA" id="ARBA00022517"/>
    </source>
</evidence>
<evidence type="ECO:0000256" key="3">
    <source>
        <dbReference type="ARBA" id="ARBA00022552"/>
    </source>
</evidence>
<evidence type="ECO:0000256" key="4">
    <source>
        <dbReference type="ARBA" id="ARBA00022722"/>
    </source>
</evidence>
<keyword evidence="5 9" id="KW-0479">Metal-binding</keyword>
<dbReference type="EMBL" id="CP020928">
    <property type="protein sequence ID" value="AWF96000.1"/>
    <property type="molecule type" value="Genomic_DNA"/>
</dbReference>
<keyword evidence="8 9" id="KW-0862">Zinc</keyword>
<dbReference type="SUPFAM" id="SSF55486">
    <property type="entry name" value="Metalloproteases ('zincins'), catalytic domain"/>
    <property type="match status" value="1"/>
</dbReference>
<dbReference type="Proteomes" id="UP000032289">
    <property type="component" value="Unassembled WGS sequence"/>
</dbReference>
<comment type="function">
    <text evidence="9">Single strand-specific metallo-endoribonuclease involved in late-stage 70S ribosome quality control and in maturation of the 3' terminus of the 16S rRNA.</text>
</comment>
<dbReference type="Proteomes" id="UP000193588">
    <property type="component" value="Unassembled WGS sequence"/>
</dbReference>
<dbReference type="GeneID" id="66962113"/>
<dbReference type="Proteomes" id="UP000320012">
    <property type="component" value="Unassembled WGS sequence"/>
</dbReference>
<accession>A0A0D1LNJ5</accession>
<keyword evidence="4 9" id="KW-0540">Nuclease</keyword>
<feature type="binding site" evidence="9">
    <location>
        <position position="135"/>
    </location>
    <ligand>
        <name>Zn(2+)</name>
        <dbReference type="ChEBI" id="CHEBI:29105"/>
        <note>catalytic</note>
    </ligand>
</feature>
<feature type="binding site" evidence="9">
    <location>
        <position position="129"/>
    </location>
    <ligand>
        <name>Zn(2+)</name>
        <dbReference type="ChEBI" id="CHEBI:29105"/>
        <note>catalytic</note>
    </ligand>
</feature>
<comment type="similarity">
    <text evidence="1 9">Belongs to the endoribonuclease YbeY family.</text>
</comment>
<dbReference type="OrthoDB" id="9807740at2"/>
<evidence type="ECO:0000313" key="10">
    <source>
        <dbReference type="EMBL" id="AWF96000.1"/>
    </source>
</evidence>
<proteinExistence type="inferred from homology"/>
<dbReference type="Proteomes" id="UP000244870">
    <property type="component" value="Chromosome"/>
</dbReference>
<keyword evidence="9" id="KW-0963">Cytoplasm</keyword>
<evidence type="ECO:0000256" key="7">
    <source>
        <dbReference type="ARBA" id="ARBA00022801"/>
    </source>
</evidence>
<dbReference type="PANTHER" id="PTHR46986">
    <property type="entry name" value="ENDORIBONUCLEASE YBEY, CHLOROPLASTIC"/>
    <property type="match status" value="1"/>
</dbReference>
<dbReference type="EC" id="3.1.-.-" evidence="9"/>
<dbReference type="Pfam" id="PF02130">
    <property type="entry name" value="YbeY"/>
    <property type="match status" value="1"/>
</dbReference>
<dbReference type="HAMAP" id="MF_00009">
    <property type="entry name" value="Endoribonucl_YbeY"/>
    <property type="match status" value="1"/>
</dbReference>
<evidence type="ECO:0000256" key="9">
    <source>
        <dbReference type="HAMAP-Rule" id="MF_00009"/>
    </source>
</evidence>
<dbReference type="PATRIC" id="fig|137591.24.peg.1126"/>
<sequence length="160" mass="18474">MDLAIIDQSKPGVPAEQIELVEKVLDYAGKYMKLPDDTEMSVTFVNNDEIQRYNREYRGLDKPTDVISFAIEEDGDDMPLMMDEDMAEDLAKNIGDIIVSVDKIGEQAEYLEHSYERELGFLVVHGFLHLNGYDHMRSDEDEKIMFDLQREILDSYGLTR</sequence>
<reference evidence="14 19" key="4">
    <citation type="submission" date="2019-07" db="EMBL/GenBank/DDBJ databases">
        <title>Genome sequence of Weissella cibaria GK1.</title>
        <authorList>
            <person name="Choi H.-J."/>
        </authorList>
    </citation>
    <scope>NUCLEOTIDE SEQUENCE [LARGE SCALE GENOMIC DNA]</scope>
    <source>
        <strain evidence="14 19">GK1</strain>
    </source>
</reference>
<comment type="cofactor">
    <cofactor evidence="9">
        <name>Zn(2+)</name>
        <dbReference type="ChEBI" id="CHEBI:29105"/>
    </cofactor>
    <text evidence="9">Binds 1 zinc ion.</text>
</comment>
<dbReference type="GO" id="GO:0005737">
    <property type="term" value="C:cytoplasm"/>
    <property type="evidence" value="ECO:0007669"/>
    <property type="project" value="UniProtKB-SubCell"/>
</dbReference>
<dbReference type="PANTHER" id="PTHR46986:SF1">
    <property type="entry name" value="ENDORIBONUCLEASE YBEY, CHLOROPLASTIC"/>
    <property type="match status" value="1"/>
</dbReference>
<name>A0A0D1LNJ5_9LACO</name>
<dbReference type="GO" id="GO:0008270">
    <property type="term" value="F:zinc ion binding"/>
    <property type="evidence" value="ECO:0007669"/>
    <property type="project" value="UniProtKB-UniRule"/>
</dbReference>
<dbReference type="Proteomes" id="UP000032287">
    <property type="component" value="Unassembled WGS sequence"/>
</dbReference>
<feature type="binding site" evidence="9">
    <location>
        <position position="125"/>
    </location>
    <ligand>
        <name>Zn(2+)</name>
        <dbReference type="ChEBI" id="CHEBI:29105"/>
        <note>catalytic</note>
    </ligand>
</feature>
<dbReference type="NCBIfam" id="TIGR00043">
    <property type="entry name" value="rRNA maturation RNase YbeY"/>
    <property type="match status" value="1"/>
</dbReference>
<dbReference type="KEGG" id="wcb:AO080_06540"/>
<evidence type="ECO:0000256" key="5">
    <source>
        <dbReference type="ARBA" id="ARBA00022723"/>
    </source>
</evidence>
<evidence type="ECO:0000313" key="12">
    <source>
        <dbReference type="EMBL" id="KIU24441.1"/>
    </source>
</evidence>
<dbReference type="EMBL" id="JWHT01000028">
    <property type="protein sequence ID" value="KIU24441.1"/>
    <property type="molecule type" value="Genomic_DNA"/>
</dbReference>
<dbReference type="eggNOG" id="COG0319">
    <property type="taxonomic scope" value="Bacteria"/>
</dbReference>
<organism evidence="12 16">
    <name type="scientific">Weissella cibaria</name>
    <dbReference type="NCBI Taxonomy" id="137591"/>
    <lineage>
        <taxon>Bacteria</taxon>
        <taxon>Bacillati</taxon>
        <taxon>Bacillota</taxon>
        <taxon>Bacilli</taxon>
        <taxon>Lactobacillales</taxon>
        <taxon>Lactobacillaceae</taxon>
        <taxon>Weissella</taxon>
    </lineage>
</organism>
<dbReference type="GO" id="GO:0004222">
    <property type="term" value="F:metalloendopeptidase activity"/>
    <property type="evidence" value="ECO:0007669"/>
    <property type="project" value="InterPro"/>
</dbReference>
<evidence type="ECO:0000313" key="16">
    <source>
        <dbReference type="Proteomes" id="UP000032289"/>
    </source>
</evidence>
<evidence type="ECO:0000256" key="6">
    <source>
        <dbReference type="ARBA" id="ARBA00022759"/>
    </source>
</evidence>
<evidence type="ECO:0000313" key="14">
    <source>
        <dbReference type="EMBL" id="TVV27733.1"/>
    </source>
</evidence>
<keyword evidence="6 9" id="KW-0255">Endonuclease</keyword>
<keyword evidence="7 9" id="KW-0378">Hydrolase</keyword>